<evidence type="ECO:0000256" key="1">
    <source>
        <dbReference type="SAM" id="MobiDB-lite"/>
    </source>
</evidence>
<dbReference type="AlphaFoldDB" id="A0A1Y2A3A3"/>
<protein>
    <submittedName>
        <fullName evidence="3">Uncharacterized protein</fullName>
    </submittedName>
</protein>
<accession>A0A1Y2A3A3</accession>
<organism evidence="3 4">
    <name type="scientific">Clohesyomyces aquaticus</name>
    <dbReference type="NCBI Taxonomy" id="1231657"/>
    <lineage>
        <taxon>Eukaryota</taxon>
        <taxon>Fungi</taxon>
        <taxon>Dikarya</taxon>
        <taxon>Ascomycota</taxon>
        <taxon>Pezizomycotina</taxon>
        <taxon>Dothideomycetes</taxon>
        <taxon>Pleosporomycetidae</taxon>
        <taxon>Pleosporales</taxon>
        <taxon>Lindgomycetaceae</taxon>
        <taxon>Clohesyomyces</taxon>
    </lineage>
</organism>
<reference evidence="3 4" key="1">
    <citation type="submission" date="2016-07" db="EMBL/GenBank/DDBJ databases">
        <title>Pervasive Adenine N6-methylation of Active Genes in Fungi.</title>
        <authorList>
            <consortium name="DOE Joint Genome Institute"/>
            <person name="Mondo S.J."/>
            <person name="Dannebaum R.O."/>
            <person name="Kuo R.C."/>
            <person name="Labutti K."/>
            <person name="Haridas S."/>
            <person name="Kuo A."/>
            <person name="Salamov A."/>
            <person name="Ahrendt S.R."/>
            <person name="Lipzen A."/>
            <person name="Sullivan W."/>
            <person name="Andreopoulos W.B."/>
            <person name="Clum A."/>
            <person name="Lindquist E."/>
            <person name="Daum C."/>
            <person name="Ramamoorthy G.K."/>
            <person name="Gryganskyi A."/>
            <person name="Culley D."/>
            <person name="Magnuson J.K."/>
            <person name="James T.Y."/>
            <person name="O'Malley M.A."/>
            <person name="Stajich J.E."/>
            <person name="Spatafora J.W."/>
            <person name="Visel A."/>
            <person name="Grigoriev I.V."/>
        </authorList>
    </citation>
    <scope>NUCLEOTIDE SEQUENCE [LARGE SCALE GENOMIC DNA]</scope>
    <source>
        <strain evidence="3 4">CBS 115471</strain>
    </source>
</reference>
<evidence type="ECO:0000313" key="4">
    <source>
        <dbReference type="Proteomes" id="UP000193144"/>
    </source>
</evidence>
<name>A0A1Y2A3A3_9PLEO</name>
<sequence>MTCAAAQLLKSWLVHALLACTRLRKKRTIKGNRAVPEDITRDPIFRASPEPLRNLKEPTMYVGKAASSAGQSDMDSRPRCGFMNDSSTTANWSSSAPASP</sequence>
<gene>
    <name evidence="3" type="ORF">BCR34DRAFT_75663</name>
</gene>
<proteinExistence type="predicted"/>
<dbReference type="Proteomes" id="UP000193144">
    <property type="component" value="Unassembled WGS sequence"/>
</dbReference>
<evidence type="ECO:0000313" key="3">
    <source>
        <dbReference type="EMBL" id="ORY16992.1"/>
    </source>
</evidence>
<feature type="chain" id="PRO_5013141516" evidence="2">
    <location>
        <begin position="17"/>
        <end position="100"/>
    </location>
</feature>
<feature type="signal peptide" evidence="2">
    <location>
        <begin position="1"/>
        <end position="16"/>
    </location>
</feature>
<feature type="region of interest" description="Disordered" evidence="1">
    <location>
        <begin position="63"/>
        <end position="100"/>
    </location>
</feature>
<comment type="caution">
    <text evidence="3">The sequence shown here is derived from an EMBL/GenBank/DDBJ whole genome shotgun (WGS) entry which is preliminary data.</text>
</comment>
<keyword evidence="2" id="KW-0732">Signal</keyword>
<keyword evidence="4" id="KW-1185">Reference proteome</keyword>
<feature type="compositionally biased region" description="Polar residues" evidence="1">
    <location>
        <begin position="84"/>
        <end position="100"/>
    </location>
</feature>
<evidence type="ECO:0000256" key="2">
    <source>
        <dbReference type="SAM" id="SignalP"/>
    </source>
</evidence>
<dbReference type="EMBL" id="MCFA01000015">
    <property type="protein sequence ID" value="ORY16992.1"/>
    <property type="molecule type" value="Genomic_DNA"/>
</dbReference>